<accession>A0ABR1B9S4</accession>
<dbReference type="InterPro" id="IPR052943">
    <property type="entry name" value="TMTC_O-mannosyl-trnsfr"/>
</dbReference>
<protein>
    <submittedName>
        <fullName evidence="2">Uncharacterized protein</fullName>
    </submittedName>
</protein>
<evidence type="ECO:0000313" key="2">
    <source>
        <dbReference type="EMBL" id="KAK6637815.1"/>
    </source>
</evidence>
<dbReference type="EMBL" id="JAWJWF010000002">
    <property type="protein sequence ID" value="KAK6637815.1"/>
    <property type="molecule type" value="Genomic_DNA"/>
</dbReference>
<reference evidence="2 3" key="1">
    <citation type="submission" date="2023-09" db="EMBL/GenBank/DDBJ databases">
        <title>Genomes of two closely related lineages of the louse Polyplax serrata with different host specificities.</title>
        <authorList>
            <person name="Martinu J."/>
            <person name="Tarabai H."/>
            <person name="Stefka J."/>
            <person name="Hypsa V."/>
        </authorList>
    </citation>
    <scope>NUCLEOTIDE SEQUENCE [LARGE SCALE GENOMIC DNA]</scope>
    <source>
        <strain evidence="2">98ZLc_SE</strain>
    </source>
</reference>
<feature type="region of interest" description="Disordered" evidence="1">
    <location>
        <begin position="48"/>
        <end position="97"/>
    </location>
</feature>
<comment type="caution">
    <text evidence="2">The sequence shown here is derived from an EMBL/GenBank/DDBJ whole genome shotgun (WGS) entry which is preliminary data.</text>
</comment>
<evidence type="ECO:0000313" key="3">
    <source>
        <dbReference type="Proteomes" id="UP001359485"/>
    </source>
</evidence>
<dbReference type="PANTHER" id="PTHR44809:SF1">
    <property type="entry name" value="PROTEIN O-MANNOSYL-TRANSFERASE TMTC1"/>
    <property type="match status" value="1"/>
</dbReference>
<proteinExistence type="predicted"/>
<gene>
    <name evidence="2" type="ORF">RUM44_008237</name>
</gene>
<name>A0ABR1B9S4_POLSC</name>
<keyword evidence="3" id="KW-1185">Reference proteome</keyword>
<sequence>MSSLVWIDSSSRSVDEMCQSNDLGKLPWCGKTSRSPWWTPHLKETKPCRTKVETRQRNTSRGSGSPEKCTGNGENGKGWKVKGAPEGRPGNTQKKRCCDKKRVEMSADRWREYSIVAAVSFLCYMNAFFGDFVHDDVPAITRNRDVTGQTPVLQVLRNDFWGTAMSDPSSHKSYRPLTTFSFR</sequence>
<evidence type="ECO:0000256" key="1">
    <source>
        <dbReference type="SAM" id="MobiDB-lite"/>
    </source>
</evidence>
<dbReference type="PANTHER" id="PTHR44809">
    <property type="match status" value="1"/>
</dbReference>
<organism evidence="2 3">
    <name type="scientific">Polyplax serrata</name>
    <name type="common">Common mouse louse</name>
    <dbReference type="NCBI Taxonomy" id="468196"/>
    <lineage>
        <taxon>Eukaryota</taxon>
        <taxon>Metazoa</taxon>
        <taxon>Ecdysozoa</taxon>
        <taxon>Arthropoda</taxon>
        <taxon>Hexapoda</taxon>
        <taxon>Insecta</taxon>
        <taxon>Pterygota</taxon>
        <taxon>Neoptera</taxon>
        <taxon>Paraneoptera</taxon>
        <taxon>Psocodea</taxon>
        <taxon>Troctomorpha</taxon>
        <taxon>Phthiraptera</taxon>
        <taxon>Anoplura</taxon>
        <taxon>Polyplacidae</taxon>
        <taxon>Polyplax</taxon>
    </lineage>
</organism>
<dbReference type="Proteomes" id="UP001359485">
    <property type="component" value="Unassembled WGS sequence"/>
</dbReference>